<feature type="transmembrane region" description="Helical" evidence="10">
    <location>
        <begin position="312"/>
        <end position="336"/>
    </location>
</feature>
<evidence type="ECO:0000313" key="11">
    <source>
        <dbReference type="EMBL" id="JAA74473.1"/>
    </source>
</evidence>
<sequence length="442" mass="50594">MDTLGPALTKVRLRLPSLDIPDSKGTDYPKNLYSAIDRISFLCGQAKLSKNRSWILRFAYSLYSYTLIIIAIMFIISEIITFRKSLTELTTVLSEIGMMFTHLVGMVKFWILIHKRDEIEQVKNKLRDVQFEYVGIDDFQPGLKMRKEKLFIIIISTFIFALYNFVGISAHISAASMMYKYTANGNFLGNTTCETFVPYYFYYPFDVSSPSSCHYLLFYMDLSLDIYASYIATFDSVFVILLNLLATQLNILGDALRTIRKRCVKRLQMKVDSSSLYDADNPLLENEMYNELTHCTKHLYLLLEVGNDIESIFTFLTLLQTIASLLIFASCLFVAARVKPTTPIFYSQLEYFSAVLSQLTVYCWFGNEITLASSAIPYSIYSSDWFSSSERFKKSMLLTMARLQRPLYVSIGKFTPLALTTLLSVIKGSFSYFTLFQSAGTD</sequence>
<evidence type="ECO:0000256" key="1">
    <source>
        <dbReference type="ARBA" id="ARBA00004651"/>
    </source>
</evidence>
<keyword evidence="8 10" id="KW-0675">Receptor</keyword>
<dbReference type="GO" id="GO:0004984">
    <property type="term" value="F:olfactory receptor activity"/>
    <property type="evidence" value="ECO:0007669"/>
    <property type="project" value="InterPro"/>
</dbReference>
<keyword evidence="3 10" id="KW-0716">Sensory transduction</keyword>
<keyword evidence="2" id="KW-1003">Cell membrane</keyword>
<dbReference type="KEGG" id="dpa:109543177"/>
<keyword evidence="9 10" id="KW-0807">Transducer</keyword>
<keyword evidence="7 10" id="KW-0472">Membrane</keyword>
<evidence type="ECO:0000256" key="8">
    <source>
        <dbReference type="ARBA" id="ARBA00023170"/>
    </source>
</evidence>
<comment type="caution">
    <text evidence="10">Lacks conserved residue(s) required for the propagation of feature annotation.</text>
</comment>
<dbReference type="GO" id="GO:0005549">
    <property type="term" value="F:odorant binding"/>
    <property type="evidence" value="ECO:0007669"/>
    <property type="project" value="InterPro"/>
</dbReference>
<keyword evidence="6 10" id="KW-1133">Transmembrane helix</keyword>
<dbReference type="EnsemblMetazoa" id="XM_019912751.1">
    <property type="protein sequence ID" value="XP_019768310.1"/>
    <property type="gene ID" value="LOC109543177"/>
</dbReference>
<evidence type="ECO:0000256" key="3">
    <source>
        <dbReference type="ARBA" id="ARBA00022606"/>
    </source>
</evidence>
<name>R9PSN7_DENPD</name>
<feature type="transmembrane region" description="Helical" evidence="10">
    <location>
        <begin position="407"/>
        <end position="426"/>
    </location>
</feature>
<gene>
    <name evidence="12" type="primary">109543177</name>
</gene>
<keyword evidence="13" id="KW-1185">Reference proteome</keyword>
<evidence type="ECO:0000256" key="9">
    <source>
        <dbReference type="ARBA" id="ARBA00023224"/>
    </source>
</evidence>
<dbReference type="AlphaFoldDB" id="R9PSN7"/>
<dbReference type="Proteomes" id="UP000019118">
    <property type="component" value="Unassembled WGS sequence"/>
</dbReference>
<dbReference type="PANTHER" id="PTHR21137">
    <property type="entry name" value="ODORANT RECEPTOR"/>
    <property type="match status" value="1"/>
</dbReference>
<evidence type="ECO:0000313" key="13">
    <source>
        <dbReference type="Proteomes" id="UP000019118"/>
    </source>
</evidence>
<accession>R9PSN7</accession>
<reference evidence="12" key="3">
    <citation type="submission" date="2024-08" db="UniProtKB">
        <authorList>
            <consortium name="EnsemblMetazoa"/>
        </authorList>
    </citation>
    <scope>IDENTIFICATION</scope>
</reference>
<feature type="transmembrane region" description="Helical" evidence="10">
    <location>
        <begin position="96"/>
        <end position="113"/>
    </location>
</feature>
<dbReference type="EnsemblMetazoa" id="XM_019912752.1">
    <property type="protein sequence ID" value="XP_019768311.1"/>
    <property type="gene ID" value="LOC109543177"/>
</dbReference>
<keyword evidence="4 10" id="KW-0812">Transmembrane</keyword>
<reference evidence="11" key="1">
    <citation type="journal article" date="2013" name="BMC Genomics">
        <title>Antennal transcriptome analysis of the chemosensory gene families in the tree killing bark beetles, Ips typographus and Dendroctonus ponderosae (Coleoptera: Curculionidae: Scolytinae).</title>
        <authorList>
            <person name="Andersson M.N."/>
            <person name="Grosse-Wilde E."/>
            <person name="Keeling C.I."/>
            <person name="Bengtsson J.M."/>
            <person name="Yuen M.M."/>
            <person name="Li M."/>
            <person name="Hillbur Y."/>
            <person name="Bohlmann J."/>
            <person name="Hansson B.S."/>
            <person name="Schlyter F."/>
        </authorList>
    </citation>
    <scope>NUCLEOTIDE SEQUENCE</scope>
</reference>
<feature type="transmembrane region" description="Helical" evidence="10">
    <location>
        <begin position="227"/>
        <end position="252"/>
    </location>
</feature>
<evidence type="ECO:0000256" key="2">
    <source>
        <dbReference type="ARBA" id="ARBA00022475"/>
    </source>
</evidence>
<dbReference type="InterPro" id="IPR004117">
    <property type="entry name" value="7tm6_olfct_rcpt"/>
</dbReference>
<proteinExistence type="evidence at transcript level"/>
<evidence type="ECO:0000256" key="5">
    <source>
        <dbReference type="ARBA" id="ARBA00022725"/>
    </source>
</evidence>
<evidence type="ECO:0000313" key="12">
    <source>
        <dbReference type="EnsemblMetazoa" id="XP_019768310.1"/>
    </source>
</evidence>
<reference evidence="13" key="2">
    <citation type="journal article" date="2013" name="Genome Biol.">
        <title>Draft genome of the mountain pine beetle, Dendroctonus ponderosae Hopkins, a major forest pest.</title>
        <authorList>
            <person name="Keeling C.I."/>
            <person name="Yuen M.M."/>
            <person name="Liao N.Y."/>
            <person name="Docking T.R."/>
            <person name="Chan S.K."/>
            <person name="Taylor G.A."/>
            <person name="Palmquist D.L."/>
            <person name="Jackman S.D."/>
            <person name="Nguyen A."/>
            <person name="Li M."/>
            <person name="Henderson H."/>
            <person name="Janes J.K."/>
            <person name="Zhao Y."/>
            <person name="Pandoh P."/>
            <person name="Moore R."/>
            <person name="Sperling F.A."/>
            <person name="Huber D.P."/>
            <person name="Birol I."/>
            <person name="Jones S.J."/>
            <person name="Bohlmann J."/>
        </authorList>
    </citation>
    <scope>NUCLEOTIDE SEQUENCE</scope>
</reference>
<comment type="similarity">
    <text evidence="10">Belongs to the insect chemoreceptor superfamily. Heteromeric odorant receptor channel (TC 1.A.69) family.</text>
</comment>
<comment type="subcellular location">
    <subcellularLocation>
        <location evidence="1 10">Cell membrane</location>
        <topology evidence="1 10">Multi-pass membrane protein</topology>
    </subcellularLocation>
</comment>
<organism evidence="11">
    <name type="scientific">Dendroctonus ponderosae</name>
    <name type="common">Mountain pine beetle</name>
    <dbReference type="NCBI Taxonomy" id="77166"/>
    <lineage>
        <taxon>Eukaryota</taxon>
        <taxon>Metazoa</taxon>
        <taxon>Ecdysozoa</taxon>
        <taxon>Arthropoda</taxon>
        <taxon>Hexapoda</taxon>
        <taxon>Insecta</taxon>
        <taxon>Pterygota</taxon>
        <taxon>Neoptera</taxon>
        <taxon>Endopterygota</taxon>
        <taxon>Coleoptera</taxon>
        <taxon>Polyphaga</taxon>
        <taxon>Cucujiformia</taxon>
        <taxon>Curculionidae</taxon>
        <taxon>Scolytinae</taxon>
        <taxon>Dendroctonus</taxon>
    </lineage>
</organism>
<dbReference type="Pfam" id="PF02949">
    <property type="entry name" value="7tm_6"/>
    <property type="match status" value="1"/>
</dbReference>
<evidence type="ECO:0000256" key="7">
    <source>
        <dbReference type="ARBA" id="ARBA00023136"/>
    </source>
</evidence>
<feature type="transmembrane region" description="Helical" evidence="10">
    <location>
        <begin position="54"/>
        <end position="76"/>
    </location>
</feature>
<dbReference type="GO" id="GO:0005886">
    <property type="term" value="C:plasma membrane"/>
    <property type="evidence" value="ECO:0007669"/>
    <property type="project" value="UniProtKB-SubCell"/>
</dbReference>
<evidence type="ECO:0000256" key="4">
    <source>
        <dbReference type="ARBA" id="ARBA00022692"/>
    </source>
</evidence>
<keyword evidence="5 10" id="KW-0552">Olfaction</keyword>
<evidence type="ECO:0000256" key="10">
    <source>
        <dbReference type="RuleBase" id="RU351113"/>
    </source>
</evidence>
<dbReference type="EMBL" id="GABX01000046">
    <property type="protein sequence ID" value="JAA74473.1"/>
    <property type="molecule type" value="mRNA"/>
</dbReference>
<feature type="transmembrane region" description="Helical" evidence="10">
    <location>
        <begin position="150"/>
        <end position="172"/>
    </location>
</feature>
<protein>
    <recommendedName>
        <fullName evidence="10">Odorant receptor</fullName>
    </recommendedName>
</protein>
<dbReference type="OrthoDB" id="8191658at2759"/>
<evidence type="ECO:0000256" key="6">
    <source>
        <dbReference type="ARBA" id="ARBA00022989"/>
    </source>
</evidence>
<dbReference type="GO" id="GO:0007165">
    <property type="term" value="P:signal transduction"/>
    <property type="evidence" value="ECO:0007669"/>
    <property type="project" value="UniProtKB-KW"/>
</dbReference>
<dbReference type="PANTHER" id="PTHR21137:SF35">
    <property type="entry name" value="ODORANT RECEPTOR 19A-RELATED"/>
    <property type="match status" value="1"/>
</dbReference>